<keyword evidence="2" id="KW-1185">Reference proteome</keyword>
<dbReference type="Proteomes" id="UP000265000">
    <property type="component" value="Unplaced"/>
</dbReference>
<organism evidence="1 2">
    <name type="scientific">Fundulus heteroclitus</name>
    <name type="common">Killifish</name>
    <name type="synonym">Mummichog</name>
    <dbReference type="NCBI Taxonomy" id="8078"/>
    <lineage>
        <taxon>Eukaryota</taxon>
        <taxon>Metazoa</taxon>
        <taxon>Chordata</taxon>
        <taxon>Craniata</taxon>
        <taxon>Vertebrata</taxon>
        <taxon>Euteleostomi</taxon>
        <taxon>Actinopterygii</taxon>
        <taxon>Neopterygii</taxon>
        <taxon>Teleostei</taxon>
        <taxon>Neoteleostei</taxon>
        <taxon>Acanthomorphata</taxon>
        <taxon>Ovalentaria</taxon>
        <taxon>Atherinomorphae</taxon>
        <taxon>Cyprinodontiformes</taxon>
        <taxon>Fundulidae</taxon>
        <taxon>Fundulus</taxon>
    </lineage>
</organism>
<accession>A0A3Q2QJ35</accession>
<evidence type="ECO:0000313" key="1">
    <source>
        <dbReference type="Ensembl" id="ENSFHEP00000026984.1"/>
    </source>
</evidence>
<evidence type="ECO:0000313" key="2">
    <source>
        <dbReference type="Proteomes" id="UP000265000"/>
    </source>
</evidence>
<name>A0A3Q2QJ35_FUNHE</name>
<proteinExistence type="predicted"/>
<dbReference type="AlphaFoldDB" id="A0A3Q2QJ35"/>
<dbReference type="Ensembl" id="ENSFHET00000001351.1">
    <property type="protein sequence ID" value="ENSFHEP00000026984.1"/>
    <property type="gene ID" value="ENSFHEG00000010135.1"/>
</dbReference>
<reference evidence="1" key="2">
    <citation type="submission" date="2025-09" db="UniProtKB">
        <authorList>
            <consortium name="Ensembl"/>
        </authorList>
    </citation>
    <scope>IDENTIFICATION</scope>
</reference>
<reference evidence="1" key="1">
    <citation type="submission" date="2025-08" db="UniProtKB">
        <authorList>
            <consortium name="Ensembl"/>
        </authorList>
    </citation>
    <scope>IDENTIFICATION</scope>
</reference>
<protein>
    <submittedName>
        <fullName evidence="1">Uncharacterized protein</fullName>
    </submittedName>
</protein>
<dbReference type="GeneTree" id="ENSGT00980000198652"/>
<sequence length="108" mass="12304">RLFNRVFYVGKVKTLYDLQDFSVIIGADMNAVLDPLLDRSSLIDNFSLTDLYRAINPSLRQYSLYSVLPHLLGGDGTFNFGHDSQSCGSWFLFQRYECCLDCCTAQTQ</sequence>